<accession>A0A915D2F0</accession>
<dbReference type="Pfam" id="PF02457">
    <property type="entry name" value="DAC"/>
    <property type="match status" value="1"/>
</dbReference>
<name>A0A915D2F0_9BILA</name>
<dbReference type="SUPFAM" id="SSF143597">
    <property type="entry name" value="YojJ-like"/>
    <property type="match status" value="1"/>
</dbReference>
<evidence type="ECO:0000313" key="8">
    <source>
        <dbReference type="WBParaSite" id="jg1513"/>
    </source>
</evidence>
<dbReference type="GO" id="GO:0106408">
    <property type="term" value="F:diadenylate cyclase activity"/>
    <property type="evidence" value="ECO:0007669"/>
    <property type="project" value="UniProtKB-EC"/>
</dbReference>
<keyword evidence="5" id="KW-0067">ATP-binding</keyword>
<proteinExistence type="predicted"/>
<protein>
    <submittedName>
        <fullName evidence="8">DAC domain-containing protein</fullName>
    </submittedName>
</protein>
<keyword evidence="7" id="KW-1185">Reference proteome</keyword>
<evidence type="ECO:0000256" key="4">
    <source>
        <dbReference type="ARBA" id="ARBA00022741"/>
    </source>
</evidence>
<sequence length="227" mass="25525">MSSIATSYKKTVEEFLTQMVDSIARMLHNNIGGTIVFNFYHKEPFNDLMLEAMCKEAMGPNPAPINLSLEEIFGYKDHHYHDGAVVINVFDQAFYAASVKFPAEAKGYLIPSPEKLKHLGTRHYSAYCYSFFTKALIVVVSEEKARISVFKQGTFQLGESELYEKLVCAAKDFKNDKENGWISSGQSGYFFMSNTSPSTFLLALSATMKPLWTGSNLCLFKPTRNSI</sequence>
<dbReference type="Proteomes" id="UP000887574">
    <property type="component" value="Unplaced"/>
</dbReference>
<dbReference type="PANTHER" id="PTHR34185">
    <property type="entry name" value="DIADENYLATE CYCLASE"/>
    <property type="match status" value="1"/>
</dbReference>
<evidence type="ECO:0000256" key="2">
    <source>
        <dbReference type="ARBA" id="ARBA00022679"/>
    </source>
</evidence>
<dbReference type="InterPro" id="IPR050338">
    <property type="entry name" value="DisA"/>
</dbReference>
<evidence type="ECO:0000313" key="7">
    <source>
        <dbReference type="Proteomes" id="UP000887574"/>
    </source>
</evidence>
<organism evidence="7 8">
    <name type="scientific">Ditylenchus dipsaci</name>
    <dbReference type="NCBI Taxonomy" id="166011"/>
    <lineage>
        <taxon>Eukaryota</taxon>
        <taxon>Metazoa</taxon>
        <taxon>Ecdysozoa</taxon>
        <taxon>Nematoda</taxon>
        <taxon>Chromadorea</taxon>
        <taxon>Rhabditida</taxon>
        <taxon>Tylenchina</taxon>
        <taxon>Tylenchomorpha</taxon>
        <taxon>Sphaerularioidea</taxon>
        <taxon>Anguinidae</taxon>
        <taxon>Anguininae</taxon>
        <taxon>Ditylenchus</taxon>
    </lineage>
</organism>
<dbReference type="AlphaFoldDB" id="A0A915D2F0"/>
<dbReference type="GO" id="GO:0005524">
    <property type="term" value="F:ATP binding"/>
    <property type="evidence" value="ECO:0007669"/>
    <property type="project" value="UniProtKB-KW"/>
</dbReference>
<keyword evidence="4" id="KW-0547">Nucleotide-binding</keyword>
<evidence type="ECO:0000259" key="6">
    <source>
        <dbReference type="PROSITE" id="PS51794"/>
    </source>
</evidence>
<dbReference type="PROSITE" id="PS51794">
    <property type="entry name" value="DAC"/>
    <property type="match status" value="1"/>
</dbReference>
<dbReference type="WBParaSite" id="jg1513">
    <property type="protein sequence ID" value="jg1513"/>
    <property type="gene ID" value="jg1513"/>
</dbReference>
<dbReference type="Gene3D" id="3.40.1700.10">
    <property type="entry name" value="DNA integrity scanning protein, DisA, N-terminal domain"/>
    <property type="match status" value="1"/>
</dbReference>
<dbReference type="PANTHER" id="PTHR34185:SF1">
    <property type="entry name" value="DIADENYLATE CYCLASE"/>
    <property type="match status" value="1"/>
</dbReference>
<dbReference type="InterPro" id="IPR036888">
    <property type="entry name" value="DNA_integrity_DisA_N_sf"/>
</dbReference>
<keyword evidence="3" id="KW-0548">Nucleotidyltransferase</keyword>
<dbReference type="GO" id="GO:0004016">
    <property type="term" value="F:adenylate cyclase activity"/>
    <property type="evidence" value="ECO:0007669"/>
    <property type="project" value="TreeGrafter"/>
</dbReference>
<dbReference type="InterPro" id="IPR003390">
    <property type="entry name" value="DNA_integrity_scan_DisA_N"/>
</dbReference>
<evidence type="ECO:0000256" key="5">
    <source>
        <dbReference type="ARBA" id="ARBA00022840"/>
    </source>
</evidence>
<evidence type="ECO:0000256" key="3">
    <source>
        <dbReference type="ARBA" id="ARBA00022695"/>
    </source>
</evidence>
<evidence type="ECO:0000256" key="1">
    <source>
        <dbReference type="ARBA" id="ARBA00000877"/>
    </source>
</evidence>
<keyword evidence="2" id="KW-0808">Transferase</keyword>
<comment type="catalytic activity">
    <reaction evidence="1">
        <text>2 ATP = 3',3'-c-di-AMP + 2 diphosphate</text>
        <dbReference type="Rhea" id="RHEA:35655"/>
        <dbReference type="ChEBI" id="CHEBI:30616"/>
        <dbReference type="ChEBI" id="CHEBI:33019"/>
        <dbReference type="ChEBI" id="CHEBI:71500"/>
        <dbReference type="EC" id="2.7.7.85"/>
    </reaction>
</comment>
<feature type="domain" description="DAC" evidence="6">
    <location>
        <begin position="1"/>
        <end position="161"/>
    </location>
</feature>
<reference evidence="8" key="1">
    <citation type="submission" date="2022-11" db="UniProtKB">
        <authorList>
            <consortium name="WormBaseParasite"/>
        </authorList>
    </citation>
    <scope>IDENTIFICATION</scope>
</reference>